<name>A0ACB9LXW1_BAUVA</name>
<accession>A0ACB9LXW1</accession>
<reference evidence="1 2" key="1">
    <citation type="journal article" date="2022" name="DNA Res.">
        <title>Chromosomal-level genome assembly of the orchid tree Bauhinia variegata (Leguminosae; Cercidoideae) supports the allotetraploid origin hypothesis of Bauhinia.</title>
        <authorList>
            <person name="Zhong Y."/>
            <person name="Chen Y."/>
            <person name="Zheng D."/>
            <person name="Pang J."/>
            <person name="Liu Y."/>
            <person name="Luo S."/>
            <person name="Meng S."/>
            <person name="Qian L."/>
            <person name="Wei D."/>
            <person name="Dai S."/>
            <person name="Zhou R."/>
        </authorList>
    </citation>
    <scope>NUCLEOTIDE SEQUENCE [LARGE SCALE GENOMIC DNA]</scope>
    <source>
        <strain evidence="1">BV-YZ2020</strain>
    </source>
</reference>
<proteinExistence type="predicted"/>
<organism evidence="1 2">
    <name type="scientific">Bauhinia variegata</name>
    <name type="common">Purple orchid tree</name>
    <name type="synonym">Phanera variegata</name>
    <dbReference type="NCBI Taxonomy" id="167791"/>
    <lineage>
        <taxon>Eukaryota</taxon>
        <taxon>Viridiplantae</taxon>
        <taxon>Streptophyta</taxon>
        <taxon>Embryophyta</taxon>
        <taxon>Tracheophyta</taxon>
        <taxon>Spermatophyta</taxon>
        <taxon>Magnoliopsida</taxon>
        <taxon>eudicotyledons</taxon>
        <taxon>Gunneridae</taxon>
        <taxon>Pentapetalae</taxon>
        <taxon>rosids</taxon>
        <taxon>fabids</taxon>
        <taxon>Fabales</taxon>
        <taxon>Fabaceae</taxon>
        <taxon>Cercidoideae</taxon>
        <taxon>Cercideae</taxon>
        <taxon>Bauhiniinae</taxon>
        <taxon>Bauhinia</taxon>
    </lineage>
</organism>
<dbReference type="EMBL" id="CM039435">
    <property type="protein sequence ID" value="KAI4316493.1"/>
    <property type="molecule type" value="Genomic_DNA"/>
</dbReference>
<dbReference type="Proteomes" id="UP000828941">
    <property type="component" value="Chromosome 10"/>
</dbReference>
<comment type="caution">
    <text evidence="1">The sequence shown here is derived from an EMBL/GenBank/DDBJ whole genome shotgun (WGS) entry which is preliminary data.</text>
</comment>
<protein>
    <submittedName>
        <fullName evidence="1">Uncharacterized protein</fullName>
    </submittedName>
</protein>
<keyword evidence="2" id="KW-1185">Reference proteome</keyword>
<evidence type="ECO:0000313" key="1">
    <source>
        <dbReference type="EMBL" id="KAI4316493.1"/>
    </source>
</evidence>
<gene>
    <name evidence="1" type="ORF">L6164_024473</name>
</gene>
<sequence length="1116" mass="123673">MASKSGHGDADDSGDFNNGKLLRDIEEISKALYLHKTPSKASLPPFDNRSKSAGKTRLSRAQFSSNQQFLREDLLPKYKKSSSPWNWKKPLKALTHIGHRKFNCCFNFHVHSIEGLPSNLNGVSLCVHWKRKNSILKTRPSRVFQGVAEFDETLMHTCSVYGSQSGSNHSAKYESKLFLIYASVVGVPQLDIGKHEVDLTRLLPLTLEELEGDRSSGKWTTSFRLTGKARGANLNVSFSFHVIKDDLMKLSGSVNALNLINLDQRMPSATGNDVNFSSSNTDMVLWRGGIVPNKLHDGSILPSHSEDMSTGHEVLLDYGSDSGSGLSKSIKLLYQKIDENFYDPAREDSEYVGPLDSPTLLNLEPDEESNQYEFDYPEFTIIEKGIETLEDDFLKFDGKTVQTVDMSAVETIGVDEIVKDNGISFVKNKICNSKNEIRINCMDGDILDDSKHKCNSSLIILPSIEELDSASITSDLVASNPSQPMNDSLAQEQYTNVKSNYKAHKMERRSHSLDDITESVASDFLNMLHMESSGSFGSSFDGDPQSPREQLLREFEKEAIASGNFIFDFDAKEGQLDFCCPDPLGSSSEDCPVDFNLSLIVQAAEEEHARASQSLINRRKAKILEDLETESLMLQWGLNDRDFRNSPRTCSGGFGSPIELPSEESSALPSIGPGLGSFIQTQGGGFLRSMSPSLFLSAKNGGKLIIQASNPVVLPAKMGNDIMEILLQVASAGVEELCDHIYRLMPLRDITGKSIQNMAWDGTTSTDAPERQDFVQQELFEEFGRDSDCIKNELKEFPYEVLGLDYVPLEDVAPMTIDKIEALFIEGLRIQSGMPSEEATSYIRPQYPKMFASGGRVADKGVAESQVKCSGDIDSDVDRLLGLSIPIDQWLRLDAGIIKDQNPEQNLKILKVHDSKISDYEGEGLENAMDRFRVIYGGKHGLLGDHLTVAFVTQLRDPFRNYEAVGVPMLVLTQVERVYVQAMLQDHNMVLETREKKEMEDTSDMDNGTHKFRFKMSGVHLAGVVTKPGQSQLWGTATQKQSGFRWLLASGMGSSGNVKHSSSKSNAIVRPSSLLANKLQSEDILWSISSHVHVTDTNGLAAQNAHIRNPDILFAN</sequence>
<evidence type="ECO:0000313" key="2">
    <source>
        <dbReference type="Proteomes" id="UP000828941"/>
    </source>
</evidence>